<dbReference type="GeneID" id="110988777"/>
<gene>
    <name evidence="3" type="primary">LOC110988777</name>
</gene>
<dbReference type="AlphaFoldDB" id="A0A8B7ZSA2"/>
<dbReference type="PANTHER" id="PTHR13887:SF41">
    <property type="entry name" value="THIOREDOXIN SUPERFAMILY PROTEIN"/>
    <property type="match status" value="1"/>
</dbReference>
<dbReference type="CDD" id="cd03024">
    <property type="entry name" value="DsbA_FrnE"/>
    <property type="match status" value="1"/>
</dbReference>
<dbReference type="Proteomes" id="UP000694845">
    <property type="component" value="Unplaced"/>
</dbReference>
<dbReference type="RefSeq" id="XP_022108289.1">
    <property type="nucleotide sequence ID" value="XM_022252597.1"/>
</dbReference>
<organism evidence="2 3">
    <name type="scientific">Acanthaster planci</name>
    <name type="common">Crown-of-thorns starfish</name>
    <dbReference type="NCBI Taxonomy" id="133434"/>
    <lineage>
        <taxon>Eukaryota</taxon>
        <taxon>Metazoa</taxon>
        <taxon>Echinodermata</taxon>
        <taxon>Eleutherozoa</taxon>
        <taxon>Asterozoa</taxon>
        <taxon>Asteroidea</taxon>
        <taxon>Valvatacea</taxon>
        <taxon>Valvatida</taxon>
        <taxon>Acanthasteridae</taxon>
        <taxon>Acanthaster</taxon>
    </lineage>
</organism>
<name>A0A8B7ZSA2_ACAPL</name>
<evidence type="ECO:0000313" key="2">
    <source>
        <dbReference type="Proteomes" id="UP000694845"/>
    </source>
</evidence>
<dbReference type="OMA" id="QKYAISG"/>
<evidence type="ECO:0000259" key="1">
    <source>
        <dbReference type="Pfam" id="PF01323"/>
    </source>
</evidence>
<dbReference type="Gene3D" id="3.40.30.10">
    <property type="entry name" value="Glutaredoxin"/>
    <property type="match status" value="1"/>
</dbReference>
<keyword evidence="2" id="KW-1185">Reference proteome</keyword>
<evidence type="ECO:0000313" key="3">
    <source>
        <dbReference type="RefSeq" id="XP_022108289.1"/>
    </source>
</evidence>
<dbReference type="PANTHER" id="PTHR13887">
    <property type="entry name" value="GLUTATHIONE S-TRANSFERASE KAPPA"/>
    <property type="match status" value="1"/>
</dbReference>
<feature type="domain" description="DSBA-like thioredoxin" evidence="1">
    <location>
        <begin position="9"/>
        <end position="198"/>
    </location>
</feature>
<dbReference type="OrthoDB" id="1930760at2759"/>
<proteinExistence type="predicted"/>
<dbReference type="InterPro" id="IPR036249">
    <property type="entry name" value="Thioredoxin-like_sf"/>
</dbReference>
<reference evidence="3" key="1">
    <citation type="submission" date="2025-08" db="UniProtKB">
        <authorList>
            <consortium name="RefSeq"/>
        </authorList>
    </citation>
    <scope>IDENTIFICATION</scope>
</reference>
<dbReference type="Pfam" id="PF01323">
    <property type="entry name" value="DSBA"/>
    <property type="match status" value="1"/>
</dbReference>
<dbReference type="SUPFAM" id="SSF52833">
    <property type="entry name" value="Thioredoxin-like"/>
    <property type="match status" value="1"/>
</dbReference>
<accession>A0A8B7ZSA2</accession>
<dbReference type="GO" id="GO:0016491">
    <property type="term" value="F:oxidoreductase activity"/>
    <property type="evidence" value="ECO:0007669"/>
    <property type="project" value="InterPro"/>
</dbReference>
<sequence length="220" mass="25114">MSGKPVIHIDVVSDVICPWCWVGKRRLEEAMREQKDKYDFVVRWEPFLLRPEMPEEGVPRPPGFPSESAVQNLREAGKTVGIDFTVRSQRIPWTVLAHTLLEFAKETDGGQMQNDLQEVIFKGYFTDGLLPDRENLLKFAEAVGLDIEKAHSFIQDKANQKKVYDRARYWARQGVTGVPTFYINGQSTFSGAQGTDIFTRMFERAATKFANQKLEIPANI</sequence>
<protein>
    <submittedName>
        <fullName evidence="3">Uncharacterized protein LOC110988777 isoform X2</fullName>
    </submittedName>
</protein>
<dbReference type="InterPro" id="IPR001853">
    <property type="entry name" value="DSBA-like_thioredoxin_dom"/>
</dbReference>